<sequence length="1064" mass="121091">MAKIEFPKQLKELLEESNLQAPIRALADRVGEILADNKLTFFPDYTDHGVEHVNRVLKSEVELVPKEVWERSKRDSDPRLLCDADAAVIIGASLLHDIAMHLRPDGFLELVGKDSRFQPFQWFSESHEGYAGDAPWHELWLEYEREARRFSDRDLTNIIGEESARLWKFDELPADSGQWELNHRLIVGEFIRRHHARLAHEIAIYGFPGLEVGSGEGHFPAMGAKGDSLNLLADLIGLTARSHGMNLRVCKAYLDDSPRYAGMPKPMGTAALYPMALLRVADYFQINRQRAPAVLLQLRNPQSPVSVQEWKKHLAVQHIGPTNDPRGKMVKVSSDLSLPLYLQLRELLSGLQAEMDHSTAVLDEAYSAQSALGLDRLNLAIRRVDSNLQSPAFRDALSYVPDKTGFAADPNLLTLLVEPLYGKEPGVGVRELMQNAIDAVCELDAWRKVHDVPIESLDLPEQEGDVMIDFIKRDDGSWFLRVQDRGIGMTSDTIQNYFLRAGASFRRSSEWSKEFVDDEGKPRIARAGRFGIGVFAVFLLGLSFKMWTRHVGADKRMGYMVEASEASQLIEIQRRNDLPVGTTIEVEISSESTEWLELDEETYSEKKGPNNQIDWFCWDWPKVIKRVIRSTASELLNQQYICPVRSSKLPPEWSVIFPKGFDAVLWTFSDQPTLSCNGLMIAQPEEKNLIATNVYWPSEIQLKSPNIAVIDKAANMPLTTQRYDLSDDLPFIDELARDVLLSFIAHALICGAMSQEEACSNKLRHTLQNVSTNHYKFNVASLFGIDVNQFFDSDLHWCSTSEEMAPADPWLYKTLHSESCFLSGYINGTDSYHPIEQEAFYKSLIKKSSLIGKAVLPWFGEIKWHYEDEYDERINNVWSLITKGLDSMNGRGVIGLGKTEYHVIFSDYPSILHFSDIVKFSKTDIGEFSKKYYQNEQIEFGYWREIQKHNSQRRWFETQSGSINLDPNVEKFIEAMETDFGNIDGVLFVAEIKPTGVDQPQSMIAKIWDECLGPKAIPFDHVAREALIAEGCKHPELKRHIEAWQEMKRTGSKWATGEWMNEKD</sequence>
<protein>
    <recommendedName>
        <fullName evidence="1">HD-CE domain-containing protein</fullName>
    </recommendedName>
</protein>
<dbReference type="RefSeq" id="WP_139455984.1">
    <property type="nucleotide sequence ID" value="NZ_VDCH01000002.1"/>
</dbReference>
<comment type="caution">
    <text evidence="2">The sequence shown here is derived from an EMBL/GenBank/DDBJ whole genome shotgun (WGS) entry which is preliminary data.</text>
</comment>
<feature type="domain" description="HD-CE" evidence="1">
    <location>
        <begin position="42"/>
        <end position="323"/>
    </location>
</feature>
<proteinExistence type="predicted"/>
<reference evidence="2 3" key="1">
    <citation type="submission" date="2019-05" db="EMBL/GenBank/DDBJ databases">
        <title>Draft Whole-Genome sequence of the green sulfur bacterium Chlorobaculum thiosulfatiphilum DSM 249.</title>
        <authorList>
            <person name="Meyer T.E."/>
            <person name="Kyndt J.A."/>
        </authorList>
    </citation>
    <scope>NUCLEOTIDE SEQUENCE [LARGE SCALE GENOMIC DNA]</scope>
    <source>
        <strain evidence="2 3">DSM 249</strain>
    </source>
</reference>
<evidence type="ECO:0000259" key="1">
    <source>
        <dbReference type="Pfam" id="PF24391"/>
    </source>
</evidence>
<dbReference type="AlphaFoldDB" id="A0A5C4SA61"/>
<dbReference type="Proteomes" id="UP000308271">
    <property type="component" value="Unassembled WGS sequence"/>
</dbReference>
<evidence type="ECO:0000313" key="3">
    <source>
        <dbReference type="Proteomes" id="UP000308271"/>
    </source>
</evidence>
<dbReference type="SUPFAM" id="SSF55874">
    <property type="entry name" value="ATPase domain of HSP90 chaperone/DNA topoisomerase II/histidine kinase"/>
    <property type="match status" value="1"/>
</dbReference>
<gene>
    <name evidence="2" type="ORF">FGF66_01720</name>
</gene>
<dbReference type="InterPro" id="IPR036890">
    <property type="entry name" value="HATPase_C_sf"/>
</dbReference>
<dbReference type="EMBL" id="VDCH01000002">
    <property type="protein sequence ID" value="TNJ40038.1"/>
    <property type="molecule type" value="Genomic_DNA"/>
</dbReference>
<dbReference type="Gene3D" id="3.30.565.10">
    <property type="entry name" value="Histidine kinase-like ATPase, C-terminal domain"/>
    <property type="match status" value="1"/>
</dbReference>
<keyword evidence="3" id="KW-1185">Reference proteome</keyword>
<name>A0A5C4SA61_CHLTI</name>
<dbReference type="InterPro" id="IPR056471">
    <property type="entry name" value="HD-CE"/>
</dbReference>
<dbReference type="Pfam" id="PF13589">
    <property type="entry name" value="HATPase_c_3"/>
    <property type="match status" value="1"/>
</dbReference>
<dbReference type="OrthoDB" id="9802640at2"/>
<dbReference type="Pfam" id="PF24391">
    <property type="entry name" value="HD-CE"/>
    <property type="match status" value="1"/>
</dbReference>
<organism evidence="2 3">
    <name type="scientific">Chlorobaculum thiosulfatiphilum</name>
    <name type="common">Chlorobium limicola f.sp. thiosulfatophilum</name>
    <dbReference type="NCBI Taxonomy" id="115852"/>
    <lineage>
        <taxon>Bacteria</taxon>
        <taxon>Pseudomonadati</taxon>
        <taxon>Chlorobiota</taxon>
        <taxon>Chlorobiia</taxon>
        <taxon>Chlorobiales</taxon>
        <taxon>Chlorobiaceae</taxon>
        <taxon>Chlorobaculum</taxon>
    </lineage>
</organism>
<evidence type="ECO:0000313" key="2">
    <source>
        <dbReference type="EMBL" id="TNJ40038.1"/>
    </source>
</evidence>
<accession>A0A5C4SA61</accession>